<dbReference type="STRING" id="762982.HMPREF9442_03070"/>
<accession>F3QXY0</accession>
<dbReference type="HOGENOM" id="CLU_3219784_0_0_10"/>
<evidence type="ECO:0000313" key="1">
    <source>
        <dbReference type="EMBL" id="EGG51014.1"/>
    </source>
</evidence>
<evidence type="ECO:0000313" key="2">
    <source>
        <dbReference type="Proteomes" id="UP000005546"/>
    </source>
</evidence>
<dbReference type="EMBL" id="AFBR01000090">
    <property type="protein sequence ID" value="EGG51014.1"/>
    <property type="molecule type" value="Genomic_DNA"/>
</dbReference>
<protein>
    <submittedName>
        <fullName evidence="1">Uncharacterized protein</fullName>
    </submittedName>
</protein>
<gene>
    <name evidence="1" type="ORF">HMPREF9442_03070</name>
</gene>
<keyword evidence="2" id="KW-1185">Reference proteome</keyword>
<reference evidence="1 2" key="1">
    <citation type="submission" date="2011-02" db="EMBL/GenBank/DDBJ databases">
        <authorList>
            <person name="Weinstock G."/>
            <person name="Sodergren E."/>
            <person name="Clifton S."/>
            <person name="Fulton L."/>
            <person name="Fulton B."/>
            <person name="Courtney L."/>
            <person name="Fronick C."/>
            <person name="Harrison M."/>
            <person name="Strong C."/>
            <person name="Farmer C."/>
            <person name="Delahaunty K."/>
            <person name="Markovic C."/>
            <person name="Hall O."/>
            <person name="Minx P."/>
            <person name="Tomlinson C."/>
            <person name="Mitreva M."/>
            <person name="Hou S."/>
            <person name="Chen J."/>
            <person name="Wollam A."/>
            <person name="Pepin K.H."/>
            <person name="Johnson M."/>
            <person name="Bhonagiri V."/>
            <person name="Zhang X."/>
            <person name="Suruliraj S."/>
            <person name="Warren W."/>
            <person name="Chinwalla A."/>
            <person name="Mardis E.R."/>
            <person name="Wilson R.K."/>
        </authorList>
    </citation>
    <scope>NUCLEOTIDE SEQUENCE [LARGE SCALE GENOMIC DNA]</scope>
    <source>
        <strain evidence="1 2">YIT 11841</strain>
    </source>
</reference>
<dbReference type="AlphaFoldDB" id="F3QXY0"/>
<name>F3QXY0_9BACT</name>
<sequence length="44" mass="4836">MSACSQAVRKYSEGEGVATVESSPTMRLLFSSQTSILPVFRNIR</sequence>
<organism evidence="1 2">
    <name type="scientific">Paraprevotella xylaniphila YIT 11841</name>
    <dbReference type="NCBI Taxonomy" id="762982"/>
    <lineage>
        <taxon>Bacteria</taxon>
        <taxon>Pseudomonadati</taxon>
        <taxon>Bacteroidota</taxon>
        <taxon>Bacteroidia</taxon>
        <taxon>Bacteroidales</taxon>
        <taxon>Prevotellaceae</taxon>
        <taxon>Paraprevotella</taxon>
    </lineage>
</organism>
<comment type="caution">
    <text evidence="1">The sequence shown here is derived from an EMBL/GenBank/DDBJ whole genome shotgun (WGS) entry which is preliminary data.</text>
</comment>
<proteinExistence type="predicted"/>
<dbReference type="Proteomes" id="UP000005546">
    <property type="component" value="Unassembled WGS sequence"/>
</dbReference>